<dbReference type="InterPro" id="IPR002156">
    <property type="entry name" value="RNaseH_domain"/>
</dbReference>
<name>A0AAD4WHG6_PRUDU</name>
<proteinExistence type="predicted"/>
<comment type="caution">
    <text evidence="3">The sequence shown here is derived from an EMBL/GenBank/DDBJ whole genome shotgun (WGS) entry which is preliminary data.</text>
</comment>
<evidence type="ECO:0008006" key="5">
    <source>
        <dbReference type="Google" id="ProtNLM"/>
    </source>
</evidence>
<organism evidence="3 4">
    <name type="scientific">Prunus dulcis</name>
    <name type="common">Almond</name>
    <name type="synonym">Amygdalus dulcis</name>
    <dbReference type="NCBI Taxonomy" id="3755"/>
    <lineage>
        <taxon>Eukaryota</taxon>
        <taxon>Viridiplantae</taxon>
        <taxon>Streptophyta</taxon>
        <taxon>Embryophyta</taxon>
        <taxon>Tracheophyta</taxon>
        <taxon>Spermatophyta</taxon>
        <taxon>Magnoliopsida</taxon>
        <taxon>eudicotyledons</taxon>
        <taxon>Gunneridae</taxon>
        <taxon>Pentapetalae</taxon>
        <taxon>rosids</taxon>
        <taxon>fabids</taxon>
        <taxon>Rosales</taxon>
        <taxon>Rosaceae</taxon>
        <taxon>Amygdaloideae</taxon>
        <taxon>Amygdaleae</taxon>
        <taxon>Prunus</taxon>
    </lineage>
</organism>
<evidence type="ECO:0000259" key="2">
    <source>
        <dbReference type="Pfam" id="PF13456"/>
    </source>
</evidence>
<evidence type="ECO:0000313" key="4">
    <source>
        <dbReference type="Proteomes" id="UP001054821"/>
    </source>
</evidence>
<keyword evidence="4" id="KW-1185">Reference proteome</keyword>
<dbReference type="Gene3D" id="3.30.420.10">
    <property type="entry name" value="Ribonuclease H-like superfamily/Ribonuclease H"/>
    <property type="match status" value="1"/>
</dbReference>
<dbReference type="Gene3D" id="3.30.70.270">
    <property type="match status" value="1"/>
</dbReference>
<sequence>MPSISPDVINHRLSISPNFKPIRQKRWAYDAERYEAMWLEVEKLQAISFIREAIYPIWLANSVLVKKSNGAWQMCQDYTNMNKACTKDSYTLPRIDQLVDATAGHELLSFMDVYSGYNQIFMNPADREHTTFITNKGLYCYDVMPFSLKNAGATYQRLVNQIFAELMGTCIEVYVDDMLVKSRTADRHLHRPPSPKGPLWTLYVDGSSNQQGCGAGLVQILLNRTTIEYAIWFEFKTSDNEAEYAALLSSLWLAKVMGVEQLWICSDSQLVVNRVNTKFEAKDASMAAYLAHTRRLLSQFGAYQIQQIPRSEKSKALSRLASTIDDQVGRDIPIEVLARQSTTEVEIHIIWQNPSWIDPIHAYLTDGMLSTDKIEAQVVCC</sequence>
<dbReference type="Pfam" id="PF13456">
    <property type="entry name" value="RVT_3"/>
    <property type="match status" value="1"/>
</dbReference>
<dbReference type="Gene3D" id="3.10.10.10">
    <property type="entry name" value="HIV Type 1 Reverse Transcriptase, subunit A, domain 1"/>
    <property type="match status" value="1"/>
</dbReference>
<dbReference type="Proteomes" id="UP001054821">
    <property type="component" value="Chromosome 2"/>
</dbReference>
<dbReference type="InterPro" id="IPR043502">
    <property type="entry name" value="DNA/RNA_pol_sf"/>
</dbReference>
<dbReference type="CDD" id="cd09279">
    <property type="entry name" value="RNase_HI_like"/>
    <property type="match status" value="1"/>
</dbReference>
<dbReference type="InterPro" id="IPR043128">
    <property type="entry name" value="Rev_trsase/Diguanyl_cyclase"/>
</dbReference>
<dbReference type="PANTHER" id="PTHR24559">
    <property type="entry name" value="TRANSPOSON TY3-I GAG-POL POLYPROTEIN"/>
    <property type="match status" value="1"/>
</dbReference>
<gene>
    <name evidence="3" type="ORF">L3X38_011484</name>
</gene>
<dbReference type="InterPro" id="IPR000477">
    <property type="entry name" value="RT_dom"/>
</dbReference>
<feature type="domain" description="RNase H type-1" evidence="2">
    <location>
        <begin position="205"/>
        <end position="314"/>
    </location>
</feature>
<dbReference type="AlphaFoldDB" id="A0AAD4WHG6"/>
<reference evidence="3 4" key="1">
    <citation type="journal article" date="2022" name="G3 (Bethesda)">
        <title>Whole-genome sequence and methylome profiling of the almond [Prunus dulcis (Mill.) D.A. Webb] cultivar 'Nonpareil'.</title>
        <authorList>
            <person name="D'Amico-Willman K.M."/>
            <person name="Ouma W.Z."/>
            <person name="Meulia T."/>
            <person name="Sideli G.M."/>
            <person name="Gradziel T.M."/>
            <person name="Fresnedo-Ramirez J."/>
        </authorList>
    </citation>
    <scope>NUCLEOTIDE SEQUENCE [LARGE SCALE GENOMIC DNA]</scope>
    <source>
        <strain evidence="3">Clone GOH B32 T37-40</strain>
    </source>
</reference>
<protein>
    <recommendedName>
        <fullName evidence="5">RNase H type-1 domain-containing protein</fullName>
    </recommendedName>
</protein>
<evidence type="ECO:0000313" key="3">
    <source>
        <dbReference type="EMBL" id="KAI5343608.1"/>
    </source>
</evidence>
<accession>A0AAD4WHG6</accession>
<dbReference type="EMBL" id="JAJFAZ020000002">
    <property type="protein sequence ID" value="KAI5343608.1"/>
    <property type="molecule type" value="Genomic_DNA"/>
</dbReference>
<dbReference type="GO" id="GO:0003676">
    <property type="term" value="F:nucleic acid binding"/>
    <property type="evidence" value="ECO:0007669"/>
    <property type="project" value="InterPro"/>
</dbReference>
<dbReference type="InterPro" id="IPR053134">
    <property type="entry name" value="RNA-dir_DNA_polymerase"/>
</dbReference>
<dbReference type="GO" id="GO:0004523">
    <property type="term" value="F:RNA-DNA hybrid ribonuclease activity"/>
    <property type="evidence" value="ECO:0007669"/>
    <property type="project" value="InterPro"/>
</dbReference>
<evidence type="ECO:0000259" key="1">
    <source>
        <dbReference type="Pfam" id="PF00078"/>
    </source>
</evidence>
<feature type="domain" description="Reverse transcriptase" evidence="1">
    <location>
        <begin position="66"/>
        <end position="189"/>
    </location>
</feature>
<dbReference type="PANTHER" id="PTHR24559:SF444">
    <property type="entry name" value="REVERSE TRANSCRIPTASE DOMAIN-CONTAINING PROTEIN"/>
    <property type="match status" value="1"/>
</dbReference>
<dbReference type="InterPro" id="IPR036397">
    <property type="entry name" value="RNaseH_sf"/>
</dbReference>
<dbReference type="SUPFAM" id="SSF56672">
    <property type="entry name" value="DNA/RNA polymerases"/>
    <property type="match status" value="1"/>
</dbReference>
<dbReference type="CDD" id="cd01647">
    <property type="entry name" value="RT_LTR"/>
    <property type="match status" value="1"/>
</dbReference>
<dbReference type="Pfam" id="PF00078">
    <property type="entry name" value="RVT_1"/>
    <property type="match status" value="1"/>
</dbReference>